<proteinExistence type="predicted"/>
<organism evidence="1 2">
    <name type="scientific">Sulfobacillus thermotolerans</name>
    <dbReference type="NCBI Taxonomy" id="338644"/>
    <lineage>
        <taxon>Bacteria</taxon>
        <taxon>Bacillati</taxon>
        <taxon>Bacillota</taxon>
        <taxon>Clostridia</taxon>
        <taxon>Eubacteriales</taxon>
        <taxon>Clostridiales Family XVII. Incertae Sedis</taxon>
        <taxon>Sulfobacillus</taxon>
    </lineage>
</organism>
<evidence type="ECO:0000313" key="2">
    <source>
        <dbReference type="Proteomes" id="UP000325292"/>
    </source>
</evidence>
<dbReference type="Proteomes" id="UP000325292">
    <property type="component" value="Chromosome"/>
</dbReference>
<accession>A0ABN5GWJ7</accession>
<evidence type="ECO:0000313" key="1">
    <source>
        <dbReference type="EMBL" id="AUW92800.1"/>
    </source>
</evidence>
<gene>
    <name evidence="1" type="ORF">BXT84_01550</name>
</gene>
<name>A0ABN5GWJ7_9FIRM</name>
<dbReference type="EMBL" id="CP019454">
    <property type="protein sequence ID" value="AUW92800.1"/>
    <property type="molecule type" value="Genomic_DNA"/>
</dbReference>
<evidence type="ECO:0008006" key="3">
    <source>
        <dbReference type="Google" id="ProtNLM"/>
    </source>
</evidence>
<sequence length="185" mass="20610">MDRIRLISLILGSCAIVALGVFVHSDLVAPPQAAVLQTSRAVLNAEVGMNPRVPQQLTQLTRFLVPGSQAQFLTTWLWQQTARGDTLSGLKPVFTHIAMQSQQIDALSSTRAIVDYRITVTRQFYPRGRQTSQEIATFWLENTQGQWRVYGVSFNFDPIDLPGRPDSLGYDTWHLNPAPAPPHGI</sequence>
<protein>
    <recommendedName>
        <fullName evidence="3">DUF4829 domain-containing protein</fullName>
    </recommendedName>
</protein>
<keyword evidence="2" id="KW-1185">Reference proteome</keyword>
<reference evidence="1 2" key="1">
    <citation type="journal article" date="2019" name="Sci. Rep.">
        <title>Sulfobacillus thermotolerans: new insights into resistance and metabolic capacities of acidophilic chemolithotrophs.</title>
        <authorList>
            <person name="Panyushkina A.E."/>
            <person name="Babenko V.V."/>
            <person name="Nikitina A.S."/>
            <person name="Selezneva O.V."/>
            <person name="Tsaplina I.A."/>
            <person name="Letarova M.A."/>
            <person name="Kostryukova E.S."/>
            <person name="Letarov A.V."/>
        </authorList>
    </citation>
    <scope>NUCLEOTIDE SEQUENCE [LARGE SCALE GENOMIC DNA]</scope>
    <source>
        <strain evidence="1 2">Kr1</strain>
    </source>
</reference>